<dbReference type="RefSeq" id="WP_015651359.1">
    <property type="nucleotide sequence ID" value="NC_020506.1"/>
</dbReference>
<feature type="transmembrane region" description="Helical" evidence="6">
    <location>
        <begin position="162"/>
        <end position="185"/>
    </location>
</feature>
<feature type="transmembrane region" description="Helical" evidence="6">
    <location>
        <begin position="88"/>
        <end position="108"/>
    </location>
</feature>
<dbReference type="KEGG" id="ccn:H924_07430"/>
<feature type="transmembrane region" description="Helical" evidence="6">
    <location>
        <begin position="192"/>
        <end position="213"/>
    </location>
</feature>
<sequence>MSKKPAATHTANSAPVQQSYAPGTFAPAPQRATPARMLAAQGKVESLLFLRHGEQQLLNIIIPFIGLIALAKFDLVPGEHSLDKTFPFVLAVASMSSGFTGQAISLAFDRRYGALKRTGASGVPAWTIIFGKVIAVVAVTVVQVIILGTTALLLGWSAPLGGVIFGLFTLFVGVATFTAMGLLMGGTLSSELVLALANLIWITLTGLAAWAVFSPEVDAGGILSIIPSIALGHGMVEAFNGHLPWMQLGILLLWLLGTSFAANKLFSFTAK</sequence>
<dbReference type="GO" id="GO:0140359">
    <property type="term" value="F:ABC-type transporter activity"/>
    <property type="evidence" value="ECO:0007669"/>
    <property type="project" value="InterPro"/>
</dbReference>
<evidence type="ECO:0000313" key="9">
    <source>
        <dbReference type="Proteomes" id="UP000011760"/>
    </source>
</evidence>
<feature type="transmembrane region" description="Helical" evidence="6">
    <location>
        <begin position="57"/>
        <end position="76"/>
    </location>
</feature>
<name>M1UZ41_9CORY</name>
<gene>
    <name evidence="8" type="ORF">H924_07430</name>
</gene>
<evidence type="ECO:0000256" key="2">
    <source>
        <dbReference type="ARBA" id="ARBA00022692"/>
    </source>
</evidence>
<keyword evidence="9" id="KW-1185">Reference proteome</keyword>
<evidence type="ECO:0000256" key="4">
    <source>
        <dbReference type="ARBA" id="ARBA00023136"/>
    </source>
</evidence>
<dbReference type="OrthoDB" id="160207at2"/>
<dbReference type="InterPro" id="IPR013525">
    <property type="entry name" value="ABC2_TM"/>
</dbReference>
<evidence type="ECO:0000256" key="5">
    <source>
        <dbReference type="SAM" id="MobiDB-lite"/>
    </source>
</evidence>
<feature type="domain" description="ABC-2 type transporter transmembrane" evidence="7">
    <location>
        <begin position="86"/>
        <end position="260"/>
    </location>
</feature>
<accession>M1UZ41</accession>
<dbReference type="HOGENOM" id="CLU_039483_4_1_11"/>
<protein>
    <recommendedName>
        <fullName evidence="7">ABC-2 type transporter transmembrane domain-containing protein</fullName>
    </recommendedName>
</protein>
<comment type="subcellular location">
    <subcellularLocation>
        <location evidence="1">Membrane</location>
        <topology evidence="1">Multi-pass membrane protein</topology>
    </subcellularLocation>
</comment>
<proteinExistence type="predicted"/>
<evidence type="ECO:0000256" key="3">
    <source>
        <dbReference type="ARBA" id="ARBA00022989"/>
    </source>
</evidence>
<keyword evidence="4 6" id="KW-0472">Membrane</keyword>
<evidence type="ECO:0000256" key="1">
    <source>
        <dbReference type="ARBA" id="ARBA00004141"/>
    </source>
</evidence>
<evidence type="ECO:0000256" key="6">
    <source>
        <dbReference type="SAM" id="Phobius"/>
    </source>
</evidence>
<dbReference type="eggNOG" id="COG0842">
    <property type="taxonomic scope" value="Bacteria"/>
</dbReference>
<feature type="transmembrane region" description="Helical" evidence="6">
    <location>
        <begin position="248"/>
        <end position="266"/>
    </location>
</feature>
<feature type="region of interest" description="Disordered" evidence="5">
    <location>
        <begin position="1"/>
        <end position="25"/>
    </location>
</feature>
<dbReference type="STRING" id="1121353.H924_07430"/>
<keyword evidence="3 6" id="KW-1133">Transmembrane helix</keyword>
<dbReference type="Proteomes" id="UP000011760">
    <property type="component" value="Chromosome"/>
</dbReference>
<dbReference type="PATRIC" id="fig|1121353.3.peg.1514"/>
<evidence type="ECO:0000313" key="8">
    <source>
        <dbReference type="EMBL" id="AGG66928.1"/>
    </source>
</evidence>
<feature type="transmembrane region" description="Helical" evidence="6">
    <location>
        <begin position="129"/>
        <end position="156"/>
    </location>
</feature>
<dbReference type="AlphaFoldDB" id="M1UZ41"/>
<dbReference type="GO" id="GO:0016020">
    <property type="term" value="C:membrane"/>
    <property type="evidence" value="ECO:0007669"/>
    <property type="project" value="UniProtKB-SubCell"/>
</dbReference>
<reference evidence="8 9" key="1">
    <citation type="submission" date="2013-02" db="EMBL/GenBank/DDBJ databases">
        <title>The complete genome sequence of Corynebacterium callunae DSM 20147.</title>
        <authorList>
            <person name="Ruckert C."/>
            <person name="Albersmeier A."/>
            <person name="Kalinowski J."/>
        </authorList>
    </citation>
    <scope>NUCLEOTIDE SEQUENCE [LARGE SCALE GENOMIC DNA]</scope>
    <source>
        <strain evidence="8 9">DSM 20147</strain>
    </source>
</reference>
<dbReference type="Pfam" id="PF12698">
    <property type="entry name" value="ABC2_membrane_3"/>
    <property type="match status" value="1"/>
</dbReference>
<organism evidence="8 9">
    <name type="scientific">Corynebacterium callunae DSM 20147</name>
    <dbReference type="NCBI Taxonomy" id="1121353"/>
    <lineage>
        <taxon>Bacteria</taxon>
        <taxon>Bacillati</taxon>
        <taxon>Actinomycetota</taxon>
        <taxon>Actinomycetes</taxon>
        <taxon>Mycobacteriales</taxon>
        <taxon>Corynebacteriaceae</taxon>
        <taxon>Corynebacterium</taxon>
    </lineage>
</organism>
<keyword evidence="2 6" id="KW-0812">Transmembrane</keyword>
<dbReference type="EMBL" id="CP004354">
    <property type="protein sequence ID" value="AGG66928.1"/>
    <property type="molecule type" value="Genomic_DNA"/>
</dbReference>
<evidence type="ECO:0000259" key="7">
    <source>
        <dbReference type="Pfam" id="PF12698"/>
    </source>
</evidence>
<feature type="compositionally biased region" description="Polar residues" evidence="5">
    <location>
        <begin position="9"/>
        <end position="21"/>
    </location>
</feature>